<sequence>MGSNDLMNLAKVQTPKLKPEIRLAQAISEFAASLDDGRRATFKTLQTNSPPSPTEVIRLTEEINRDGARMHRSWQPHGTRLVGILERIQVFSAVGDILIGGSQCMIASGVWAAVRMSLQLATGYLSYFERISQLFMRIGHSSSIQQDLVLLFPKCSKLQRFMCEYLIVIVNFCRGVVVFTKRSILAQLATSFDNEFKSFETDLSTWTSIIHDQVTYLTAKLQLRSGRTLVATNNALALITGPKAKKREIAERLARILAKISPHNRSSTSTGAWLDSSSSSVLQITGALGSGKSVLLANVFATICSQNGPDPQARIKSVPASFFCYFGNAKSLEPRNILGSIMYQFIKQLMAEPAVADVLAAKLPQHTLDMDIDEVVNIAQIMPLDRRFYVVLDALDECGEQAVEEVVVALSRLLQSCQIQLCFSTRVESKAIGIIEQHLKVEHKISMANAERKEELKAFIEHEINRRQDQSPRSLDPTVLAAVKNDLSAKADGMYLWAALQIDALFPRYHRQRILCDADILSMLETLPADLPRAFDRALGRITERRYGSRVFEIAAAARRPLSLDEFRVALNVQPGITEWNEATLPHDAQDVIFLSGGGLLEVEEEDLTVRFIHSSARQHLESPSETVSDHGIGTFHYSPVSAAANLGFICVTYLNYPIFEKQVVKVDKALVPIEQVAAGVSSTVVREVKKDSLLRAVASTTSFLRLGAQGSRKPNALHISLDKAVKTALSESIAHIFFPYARENWLWYTMELLLLDELPGYRESALQLLKKDLSFLGLPVPSPGNPGSPAHDIGWAIENQHIGLFFYCLISNQKIPGDMAVSGAEFISRWPESVRMNRRYFDDLVARLVAQGEHCPFSKLQDLLDLVIKRGADPSIPLAETSQTPLDLCFNFHGQEILDLLNTLLQGGADPNCSLGMKGSILFHAISLGDSELVSLLLSFGAEANVPAVFDNSTRHGYSELFSGRETTTTWFQYSLHTELKWTAFVLRTFPYNSQNK</sequence>
<keyword evidence="1" id="KW-0677">Repeat</keyword>
<dbReference type="Pfam" id="PF24883">
    <property type="entry name" value="NPHP3_N"/>
    <property type="match status" value="1"/>
</dbReference>
<feature type="domain" description="Nephrocystin 3-like N-terminal" evidence="2">
    <location>
        <begin position="270"/>
        <end position="426"/>
    </location>
</feature>
<keyword evidence="4" id="KW-1185">Reference proteome</keyword>
<comment type="caution">
    <text evidence="3">The sequence shown here is derived from an EMBL/GenBank/DDBJ whole genome shotgun (WGS) entry which is preliminary data.</text>
</comment>
<dbReference type="Gene3D" id="3.40.50.300">
    <property type="entry name" value="P-loop containing nucleotide triphosphate hydrolases"/>
    <property type="match status" value="1"/>
</dbReference>
<evidence type="ECO:0000313" key="4">
    <source>
        <dbReference type="Proteomes" id="UP001303473"/>
    </source>
</evidence>
<dbReference type="EMBL" id="MU853931">
    <property type="protein sequence ID" value="KAK3935265.1"/>
    <property type="molecule type" value="Genomic_DNA"/>
</dbReference>
<organism evidence="3 4">
    <name type="scientific">Diplogelasinospora grovesii</name>
    <dbReference type="NCBI Taxonomy" id="303347"/>
    <lineage>
        <taxon>Eukaryota</taxon>
        <taxon>Fungi</taxon>
        <taxon>Dikarya</taxon>
        <taxon>Ascomycota</taxon>
        <taxon>Pezizomycotina</taxon>
        <taxon>Sordariomycetes</taxon>
        <taxon>Sordariomycetidae</taxon>
        <taxon>Sordariales</taxon>
        <taxon>Diplogelasinosporaceae</taxon>
        <taxon>Diplogelasinospora</taxon>
    </lineage>
</organism>
<dbReference type="Proteomes" id="UP001303473">
    <property type="component" value="Unassembled WGS sequence"/>
</dbReference>
<dbReference type="Gene3D" id="1.25.40.20">
    <property type="entry name" value="Ankyrin repeat-containing domain"/>
    <property type="match status" value="1"/>
</dbReference>
<reference evidence="4" key="1">
    <citation type="journal article" date="2023" name="Mol. Phylogenet. Evol.">
        <title>Genome-scale phylogeny and comparative genomics of the fungal order Sordariales.</title>
        <authorList>
            <person name="Hensen N."/>
            <person name="Bonometti L."/>
            <person name="Westerberg I."/>
            <person name="Brannstrom I.O."/>
            <person name="Guillou S."/>
            <person name="Cros-Aarteil S."/>
            <person name="Calhoun S."/>
            <person name="Haridas S."/>
            <person name="Kuo A."/>
            <person name="Mondo S."/>
            <person name="Pangilinan J."/>
            <person name="Riley R."/>
            <person name="LaButti K."/>
            <person name="Andreopoulos B."/>
            <person name="Lipzen A."/>
            <person name="Chen C."/>
            <person name="Yan M."/>
            <person name="Daum C."/>
            <person name="Ng V."/>
            <person name="Clum A."/>
            <person name="Steindorff A."/>
            <person name="Ohm R.A."/>
            <person name="Martin F."/>
            <person name="Silar P."/>
            <person name="Natvig D.O."/>
            <person name="Lalanne C."/>
            <person name="Gautier V."/>
            <person name="Ament-Velasquez S.L."/>
            <person name="Kruys A."/>
            <person name="Hutchinson M.I."/>
            <person name="Powell A.J."/>
            <person name="Barry K."/>
            <person name="Miller A.N."/>
            <person name="Grigoriev I.V."/>
            <person name="Debuchy R."/>
            <person name="Gladieux P."/>
            <person name="Hiltunen Thoren M."/>
            <person name="Johannesson H."/>
        </authorList>
    </citation>
    <scope>NUCLEOTIDE SEQUENCE [LARGE SCALE GENOMIC DNA]</scope>
    <source>
        <strain evidence="4">CBS 340.73</strain>
    </source>
</reference>
<name>A0AAN6MY79_9PEZI</name>
<accession>A0AAN6MY79</accession>
<dbReference type="PANTHER" id="PTHR10039">
    <property type="entry name" value="AMELOGENIN"/>
    <property type="match status" value="1"/>
</dbReference>
<dbReference type="SUPFAM" id="SSF52540">
    <property type="entry name" value="P-loop containing nucleoside triphosphate hydrolases"/>
    <property type="match status" value="1"/>
</dbReference>
<gene>
    <name evidence="3" type="ORF">QBC46DRAFT_358398</name>
</gene>
<dbReference type="AlphaFoldDB" id="A0AAN6MY79"/>
<dbReference type="InterPro" id="IPR036770">
    <property type="entry name" value="Ankyrin_rpt-contain_sf"/>
</dbReference>
<protein>
    <recommendedName>
        <fullName evidence="2">Nephrocystin 3-like N-terminal domain-containing protein</fullName>
    </recommendedName>
</protein>
<evidence type="ECO:0000256" key="1">
    <source>
        <dbReference type="ARBA" id="ARBA00022737"/>
    </source>
</evidence>
<proteinExistence type="predicted"/>
<dbReference type="PANTHER" id="PTHR10039:SF10">
    <property type="entry name" value="NACHT DOMAIN-CONTAINING PROTEIN"/>
    <property type="match status" value="1"/>
</dbReference>
<evidence type="ECO:0000313" key="3">
    <source>
        <dbReference type="EMBL" id="KAK3935265.1"/>
    </source>
</evidence>
<dbReference type="InterPro" id="IPR056884">
    <property type="entry name" value="NPHP3-like_N"/>
</dbReference>
<dbReference type="InterPro" id="IPR027417">
    <property type="entry name" value="P-loop_NTPase"/>
</dbReference>
<dbReference type="SUPFAM" id="SSF48403">
    <property type="entry name" value="Ankyrin repeat"/>
    <property type="match status" value="1"/>
</dbReference>
<evidence type="ECO:0000259" key="2">
    <source>
        <dbReference type="Pfam" id="PF24883"/>
    </source>
</evidence>